<evidence type="ECO:0000256" key="1">
    <source>
        <dbReference type="RuleBase" id="RU000383"/>
    </source>
</evidence>
<dbReference type="PANTHER" id="PTHR15615">
    <property type="match status" value="1"/>
</dbReference>
<dbReference type="PANTHER" id="PTHR15615:SF114">
    <property type="entry name" value="PHO85 CYCLIN-1"/>
    <property type="match status" value="1"/>
</dbReference>
<sequence length="237" mass="26244">MDAKALALLFRSPVTDEMLQFLTRATLRVAPCGRDAQCASPPMSGGARRTLPSIHMFITRLVRYTNVYTATLLTTAVYLERLRLLLPRDATGIPSTAHRIFLACLILSAKFHNDSSPLNKHWTKYTDGLFTTQDVNLMERQLLRLFDWNVRVGHRDLCRDLAPLLAPIKLDLTRCARMHARSPLPRRALCSPAHSLSASSSTSTLVSTGRSSALHKPRPAAALQAPAPLYSIPGHIL</sequence>
<organism evidence="3 4">
    <name type="scientific">Eremothecium gossypii (strain ATCC 10895 / CBS 109.51 / FGSC 9923 / NRRL Y-1056)</name>
    <name type="common">Yeast</name>
    <name type="synonym">Ashbya gossypii</name>
    <dbReference type="NCBI Taxonomy" id="284811"/>
    <lineage>
        <taxon>Eukaryota</taxon>
        <taxon>Fungi</taxon>
        <taxon>Dikarya</taxon>
        <taxon>Ascomycota</taxon>
        <taxon>Saccharomycotina</taxon>
        <taxon>Saccharomycetes</taxon>
        <taxon>Saccharomycetales</taxon>
        <taxon>Saccharomycetaceae</taxon>
        <taxon>Eremothecium</taxon>
    </lineage>
</organism>
<comment type="similarity">
    <text evidence="1">Belongs to the cyclin family.</text>
</comment>
<keyword evidence="1" id="KW-0195">Cyclin</keyword>
<dbReference type="GO" id="GO:0019901">
    <property type="term" value="F:protein kinase binding"/>
    <property type="evidence" value="ECO:0007669"/>
    <property type="project" value="InterPro"/>
</dbReference>
<dbReference type="GO" id="GO:0005634">
    <property type="term" value="C:nucleus"/>
    <property type="evidence" value="ECO:0000318"/>
    <property type="project" value="GO_Central"/>
</dbReference>
<dbReference type="OrthoDB" id="10250320at2759"/>
<dbReference type="HOGENOM" id="CLU_018149_0_2_1"/>
<accession>Q758F7</accession>
<dbReference type="GO" id="GO:0000307">
    <property type="term" value="C:cyclin-dependent protein kinase holoenzyme complex"/>
    <property type="evidence" value="ECO:0000318"/>
    <property type="project" value="GO_Central"/>
</dbReference>
<evidence type="ECO:0000259" key="2">
    <source>
        <dbReference type="SMART" id="SM00385"/>
    </source>
</evidence>
<dbReference type="InParanoid" id="Q758F7"/>
<evidence type="ECO:0000313" key="4">
    <source>
        <dbReference type="Proteomes" id="UP000000591"/>
    </source>
</evidence>
<reference evidence="4" key="2">
    <citation type="journal article" date="2013" name="G3 (Bethesda)">
        <title>Genomes of Ashbya fungi isolated from insects reveal four mating-type loci, numerous translocations, lack of transposons, and distinct gene duplications.</title>
        <authorList>
            <person name="Dietrich F.S."/>
            <person name="Voegeli S."/>
            <person name="Kuo S."/>
            <person name="Philippsen P."/>
        </authorList>
    </citation>
    <scope>GENOME REANNOTATION</scope>
    <source>
        <strain evidence="4">ATCC 10895 / CBS 109.51 / FGSC 9923 / NRRL Y-1056</strain>
    </source>
</reference>
<dbReference type="Gene3D" id="1.10.472.10">
    <property type="entry name" value="Cyclin-like"/>
    <property type="match status" value="1"/>
</dbReference>
<dbReference type="Proteomes" id="UP000000591">
    <property type="component" value="Chromosome V"/>
</dbReference>
<reference evidence="3 4" key="1">
    <citation type="journal article" date="2004" name="Science">
        <title>The Ashbya gossypii genome as a tool for mapping the ancient Saccharomyces cerevisiae genome.</title>
        <authorList>
            <person name="Dietrich F.S."/>
            <person name="Voegeli S."/>
            <person name="Brachat S."/>
            <person name="Lerch A."/>
            <person name="Gates K."/>
            <person name="Steiner S."/>
            <person name="Mohr C."/>
            <person name="Pohlmann R."/>
            <person name="Luedi P."/>
            <person name="Choi S."/>
            <person name="Wing R.A."/>
            <person name="Flavier A."/>
            <person name="Gaffney T.D."/>
            <person name="Philippsen P."/>
        </authorList>
    </citation>
    <scope>NUCLEOTIDE SEQUENCE [LARGE SCALE GENOMIC DNA]</scope>
    <source>
        <strain evidence="4">ATCC 10895 / CBS 109.51 / FGSC 9923 / NRRL Y-1056</strain>
    </source>
</reference>
<dbReference type="Pfam" id="PF00134">
    <property type="entry name" value="Cyclin_N"/>
    <property type="match status" value="1"/>
</dbReference>
<dbReference type="GO" id="GO:0016538">
    <property type="term" value="F:cyclin-dependent protein serine/threonine kinase regulator activity"/>
    <property type="evidence" value="ECO:0000318"/>
    <property type="project" value="GO_Central"/>
</dbReference>
<dbReference type="InterPro" id="IPR013922">
    <property type="entry name" value="Cyclin_PHO80-like"/>
</dbReference>
<dbReference type="RefSeq" id="NP_984666.1">
    <property type="nucleotide sequence ID" value="NM_210019.1"/>
</dbReference>
<dbReference type="InterPro" id="IPR006671">
    <property type="entry name" value="Cyclin_N"/>
</dbReference>
<gene>
    <name evidence="3" type="ORF">AGOS_AEL195W</name>
</gene>
<evidence type="ECO:0000313" key="3">
    <source>
        <dbReference type="EMBL" id="AAS52490.1"/>
    </source>
</evidence>
<dbReference type="SMART" id="SM00385">
    <property type="entry name" value="CYCLIN"/>
    <property type="match status" value="1"/>
</dbReference>
<dbReference type="eggNOG" id="KOG1674">
    <property type="taxonomic scope" value="Eukaryota"/>
</dbReference>
<dbReference type="SUPFAM" id="SSF47954">
    <property type="entry name" value="Cyclin-like"/>
    <property type="match status" value="1"/>
</dbReference>
<dbReference type="EMBL" id="AE016818">
    <property type="protein sequence ID" value="AAS52490.1"/>
    <property type="molecule type" value="Genomic_DNA"/>
</dbReference>
<name>Q758F7_EREGS</name>
<dbReference type="InterPro" id="IPR036915">
    <property type="entry name" value="Cyclin-like_sf"/>
</dbReference>
<dbReference type="CDD" id="cd20557">
    <property type="entry name" value="CYCLIN_ScPCL1-like"/>
    <property type="match status" value="1"/>
</dbReference>
<dbReference type="AlphaFoldDB" id="Q758F7"/>
<dbReference type="FunCoup" id="Q758F7">
    <property type="interactions" value="250"/>
</dbReference>
<dbReference type="STRING" id="284811.Q758F7"/>
<proteinExistence type="inferred from homology"/>
<feature type="domain" description="Cyclin-like" evidence="2">
    <location>
        <begin position="56"/>
        <end position="144"/>
    </location>
</feature>
<protein>
    <submittedName>
        <fullName evidence="3">AEL195Wp</fullName>
    </submittedName>
</protein>
<keyword evidence="4" id="KW-1185">Reference proteome</keyword>
<dbReference type="KEGG" id="ago:AGOS_AEL195W"/>
<dbReference type="GeneID" id="4620848"/>
<dbReference type="InterPro" id="IPR013763">
    <property type="entry name" value="Cyclin-like_dom"/>
</dbReference>
<dbReference type="OMA" id="HEEYIQH"/>